<name>A0A450SGP2_9GAMM</name>
<keyword evidence="1" id="KW-0732">Signal</keyword>
<evidence type="ECO:0000313" key="2">
    <source>
        <dbReference type="EMBL" id="VFJ51802.1"/>
    </source>
</evidence>
<gene>
    <name evidence="3" type="ORF">BECKFM1743A_GA0114220_100993</name>
    <name evidence="4" type="ORF">BECKFM1743B_GA0114221_101023</name>
    <name evidence="2" type="ORF">BECKFM1743C_GA0114222_101014</name>
</gene>
<dbReference type="EMBL" id="CAADEZ010000099">
    <property type="protein sequence ID" value="VFJ52201.1"/>
    <property type="molecule type" value="Genomic_DNA"/>
</dbReference>
<evidence type="ECO:0000313" key="4">
    <source>
        <dbReference type="EMBL" id="VFK09337.1"/>
    </source>
</evidence>
<accession>A0A450SGP2</accession>
<dbReference type="EMBL" id="CAADFA010000101">
    <property type="protein sequence ID" value="VFJ51802.1"/>
    <property type="molecule type" value="Genomic_DNA"/>
</dbReference>
<proteinExistence type="predicted"/>
<evidence type="ECO:0000313" key="3">
    <source>
        <dbReference type="EMBL" id="VFJ52201.1"/>
    </source>
</evidence>
<reference evidence="3" key="1">
    <citation type="submission" date="2019-02" db="EMBL/GenBank/DDBJ databases">
        <authorList>
            <person name="Gruber-Vodicka R. H."/>
            <person name="Seah K. B. B."/>
        </authorList>
    </citation>
    <scope>NUCLEOTIDE SEQUENCE</scope>
    <source>
        <strain evidence="3">BECK_BZ163</strain>
        <strain evidence="4">BECK_BZ164</strain>
        <strain evidence="2">BECK_BZ165</strain>
    </source>
</reference>
<evidence type="ECO:0008006" key="5">
    <source>
        <dbReference type="Google" id="ProtNLM"/>
    </source>
</evidence>
<evidence type="ECO:0000256" key="1">
    <source>
        <dbReference type="SAM" id="SignalP"/>
    </source>
</evidence>
<dbReference type="EMBL" id="CAADFL010000102">
    <property type="protein sequence ID" value="VFK09337.1"/>
    <property type="molecule type" value="Genomic_DNA"/>
</dbReference>
<sequence>MEHNRRHLPYAALAMLLLTIGTLAPATAQTLAILYQTSGNVMVNQGEKHVRGRNGSTLNPGYRVMTMSDGFTLVEFNDGCVITLGAREVFLVQQTSPCAGSDPARNVEYTVRSSARAKTAGLGGLTRELHHRGMGN</sequence>
<organism evidence="3">
    <name type="scientific">Candidatus Kentrum sp. FM</name>
    <dbReference type="NCBI Taxonomy" id="2126340"/>
    <lineage>
        <taxon>Bacteria</taxon>
        <taxon>Pseudomonadati</taxon>
        <taxon>Pseudomonadota</taxon>
        <taxon>Gammaproteobacteria</taxon>
        <taxon>Candidatus Kentrum</taxon>
    </lineage>
</organism>
<dbReference type="AlphaFoldDB" id="A0A450SGP2"/>
<feature type="signal peptide" evidence="1">
    <location>
        <begin position="1"/>
        <end position="28"/>
    </location>
</feature>
<protein>
    <recommendedName>
        <fullName evidence="5">MSHA biogenesis protein MshK</fullName>
    </recommendedName>
</protein>
<feature type="chain" id="PRO_5036113353" description="MSHA biogenesis protein MshK" evidence="1">
    <location>
        <begin position="29"/>
        <end position="136"/>
    </location>
</feature>